<comment type="caution">
    <text evidence="2">The sequence shown here is derived from an EMBL/GenBank/DDBJ whole genome shotgun (WGS) entry which is preliminary data.</text>
</comment>
<accession>A0ABN3T581</accession>
<evidence type="ECO:0000313" key="2">
    <source>
        <dbReference type="EMBL" id="GAA2694291.1"/>
    </source>
</evidence>
<sequence>MEQLDRLVREPLPVPSVGEAARHPADLGAPDRQPVVVELLAQAHLVGAAGVEGQVDHRALGPEQLQRQGEVAGLPPALEHHVRAAVAWSVAPALLERDGRILLHGLRAERLGDAEPFGGLVHDDDLRRAVPEGEAGGQQADHARARDGHAPPPHPVAQTVDGGPVQVGGGVQQAVGADRAHVGDVDAEQRVEVVGKFDEAVLERVGDVARAVTVGHRQQCPLTDGGGPGLGDHADLHVADAAHRVLHRRHALGEQAER</sequence>
<name>A0ABN3T581_9ACTN</name>
<evidence type="ECO:0000256" key="1">
    <source>
        <dbReference type="SAM" id="MobiDB-lite"/>
    </source>
</evidence>
<reference evidence="2 3" key="1">
    <citation type="journal article" date="2019" name="Int. J. Syst. Evol. Microbiol.">
        <title>The Global Catalogue of Microorganisms (GCM) 10K type strain sequencing project: providing services to taxonomists for standard genome sequencing and annotation.</title>
        <authorList>
            <consortium name="The Broad Institute Genomics Platform"/>
            <consortium name="The Broad Institute Genome Sequencing Center for Infectious Disease"/>
            <person name="Wu L."/>
            <person name="Ma J."/>
        </authorList>
    </citation>
    <scope>NUCLEOTIDE SEQUENCE [LARGE SCALE GENOMIC DNA]</scope>
    <source>
        <strain evidence="2 3">JCM 6835</strain>
    </source>
</reference>
<dbReference type="Proteomes" id="UP001501666">
    <property type="component" value="Unassembled WGS sequence"/>
</dbReference>
<organism evidence="2 3">
    <name type="scientific">Nonomuraea recticatena</name>
    <dbReference type="NCBI Taxonomy" id="46178"/>
    <lineage>
        <taxon>Bacteria</taxon>
        <taxon>Bacillati</taxon>
        <taxon>Actinomycetota</taxon>
        <taxon>Actinomycetes</taxon>
        <taxon>Streptosporangiales</taxon>
        <taxon>Streptosporangiaceae</taxon>
        <taxon>Nonomuraea</taxon>
    </lineage>
</organism>
<keyword evidence="3" id="KW-1185">Reference proteome</keyword>
<gene>
    <name evidence="2" type="ORF">GCM10010412_086300</name>
</gene>
<feature type="region of interest" description="Disordered" evidence="1">
    <location>
        <begin position="132"/>
        <end position="167"/>
    </location>
</feature>
<evidence type="ECO:0000313" key="3">
    <source>
        <dbReference type="Proteomes" id="UP001501666"/>
    </source>
</evidence>
<proteinExistence type="predicted"/>
<dbReference type="EMBL" id="BAAATE010000038">
    <property type="protein sequence ID" value="GAA2694291.1"/>
    <property type="molecule type" value="Genomic_DNA"/>
</dbReference>
<protein>
    <submittedName>
        <fullName evidence="2">Uncharacterized protein</fullName>
    </submittedName>
</protein>